<dbReference type="GeneID" id="6014650"/>
<dbReference type="HOGENOM" id="CLU_1517774_0_0_1"/>
<keyword evidence="1" id="KW-0812">Transmembrane</keyword>
<organism evidence="2 3">
    <name type="scientific">Coprinopsis cinerea (strain Okayama-7 / 130 / ATCC MYA-4618 / FGSC 9003)</name>
    <name type="common">Inky cap fungus</name>
    <name type="synonym">Hormographiella aspergillata</name>
    <dbReference type="NCBI Taxonomy" id="240176"/>
    <lineage>
        <taxon>Eukaryota</taxon>
        <taxon>Fungi</taxon>
        <taxon>Dikarya</taxon>
        <taxon>Basidiomycota</taxon>
        <taxon>Agaricomycotina</taxon>
        <taxon>Agaricomycetes</taxon>
        <taxon>Agaricomycetidae</taxon>
        <taxon>Agaricales</taxon>
        <taxon>Agaricineae</taxon>
        <taxon>Psathyrellaceae</taxon>
        <taxon>Coprinopsis</taxon>
    </lineage>
</organism>
<keyword evidence="1" id="KW-1133">Transmembrane helix</keyword>
<reference evidence="2 3" key="1">
    <citation type="journal article" date="2010" name="Proc. Natl. Acad. Sci. U.S.A.">
        <title>Insights into evolution of multicellular fungi from the assembled chromosomes of the mushroom Coprinopsis cinerea (Coprinus cinereus).</title>
        <authorList>
            <person name="Stajich J.E."/>
            <person name="Wilke S.K."/>
            <person name="Ahren D."/>
            <person name="Au C.H."/>
            <person name="Birren B.W."/>
            <person name="Borodovsky M."/>
            <person name="Burns C."/>
            <person name="Canback B."/>
            <person name="Casselton L.A."/>
            <person name="Cheng C.K."/>
            <person name="Deng J."/>
            <person name="Dietrich F.S."/>
            <person name="Fargo D.C."/>
            <person name="Farman M.L."/>
            <person name="Gathman A.C."/>
            <person name="Goldberg J."/>
            <person name="Guigo R."/>
            <person name="Hoegger P.J."/>
            <person name="Hooker J.B."/>
            <person name="Huggins A."/>
            <person name="James T.Y."/>
            <person name="Kamada T."/>
            <person name="Kilaru S."/>
            <person name="Kodira C."/>
            <person name="Kues U."/>
            <person name="Kupfer D."/>
            <person name="Kwan H.S."/>
            <person name="Lomsadze A."/>
            <person name="Li W."/>
            <person name="Lilly W.W."/>
            <person name="Ma L.J."/>
            <person name="Mackey A.J."/>
            <person name="Manning G."/>
            <person name="Martin F."/>
            <person name="Muraguchi H."/>
            <person name="Natvig D.O."/>
            <person name="Palmerini H."/>
            <person name="Ramesh M.A."/>
            <person name="Rehmeyer C.J."/>
            <person name="Roe B.A."/>
            <person name="Shenoy N."/>
            <person name="Stanke M."/>
            <person name="Ter-Hovhannisyan V."/>
            <person name="Tunlid A."/>
            <person name="Velagapudi R."/>
            <person name="Vision T.J."/>
            <person name="Zeng Q."/>
            <person name="Zolan M.E."/>
            <person name="Pukkila P.J."/>
        </authorList>
    </citation>
    <scope>NUCLEOTIDE SEQUENCE [LARGE SCALE GENOMIC DNA]</scope>
    <source>
        <strain evidence="3">Okayama-7 / 130 / ATCC MYA-4618 / FGSC 9003</strain>
    </source>
</reference>
<dbReference type="AlphaFoldDB" id="A8P1E8"/>
<evidence type="ECO:0008006" key="4">
    <source>
        <dbReference type="Google" id="ProtNLM"/>
    </source>
</evidence>
<dbReference type="InParanoid" id="A8P1E8"/>
<comment type="caution">
    <text evidence="2">The sequence shown here is derived from an EMBL/GenBank/DDBJ whole genome shotgun (WGS) entry which is preliminary data.</text>
</comment>
<dbReference type="RefSeq" id="XP_001838081.2">
    <property type="nucleotide sequence ID" value="XM_001838029.2"/>
</dbReference>
<feature type="transmembrane region" description="Helical" evidence="1">
    <location>
        <begin position="77"/>
        <end position="96"/>
    </location>
</feature>
<dbReference type="KEGG" id="cci:CC1G_05562"/>
<name>A8P1E8_COPC7</name>
<dbReference type="VEuPathDB" id="FungiDB:CC1G_05562"/>
<keyword evidence="1" id="KW-0472">Membrane</keyword>
<proteinExistence type="predicted"/>
<feature type="transmembrane region" description="Helical" evidence="1">
    <location>
        <begin position="150"/>
        <end position="174"/>
    </location>
</feature>
<protein>
    <recommendedName>
        <fullName evidence="4">Transmembrane protein</fullName>
    </recommendedName>
</protein>
<keyword evidence="3" id="KW-1185">Reference proteome</keyword>
<sequence length="177" mass="19899">MSDSEEIASCPPRETFTLRQRFLVALVVEAGLYGFHIIAFFACLHSLLIVPLFGSASRSTTTREGVGGITRKALAELNAKMILAALVMCTIGSMDLAASLRTCLQLLTSRTLVFDWATYVISVFTDIQIWIGDSILLYRLWMIFEKRWKVVAFPLIFMVWVHRWVAVACEGQIVGEF</sequence>
<evidence type="ECO:0000313" key="3">
    <source>
        <dbReference type="Proteomes" id="UP000001861"/>
    </source>
</evidence>
<feature type="transmembrane region" description="Helical" evidence="1">
    <location>
        <begin position="33"/>
        <end position="56"/>
    </location>
</feature>
<accession>A8P1E8</accession>
<gene>
    <name evidence="2" type="ORF">CC1G_05562</name>
</gene>
<dbReference type="Proteomes" id="UP000001861">
    <property type="component" value="Unassembled WGS sequence"/>
</dbReference>
<dbReference type="OrthoDB" id="3250682at2759"/>
<feature type="transmembrane region" description="Helical" evidence="1">
    <location>
        <begin position="116"/>
        <end position="138"/>
    </location>
</feature>
<evidence type="ECO:0000256" key="1">
    <source>
        <dbReference type="SAM" id="Phobius"/>
    </source>
</evidence>
<evidence type="ECO:0000313" key="2">
    <source>
        <dbReference type="EMBL" id="EAU83658.2"/>
    </source>
</evidence>
<dbReference type="EMBL" id="AACS02000013">
    <property type="protein sequence ID" value="EAU83658.2"/>
    <property type="molecule type" value="Genomic_DNA"/>
</dbReference>